<dbReference type="PROSITE" id="PS50405">
    <property type="entry name" value="GST_CTER"/>
    <property type="match status" value="1"/>
</dbReference>
<dbReference type="Pfam" id="PF00043">
    <property type="entry name" value="GST_C"/>
    <property type="match status" value="1"/>
</dbReference>
<dbReference type="Gene3D" id="1.20.1050.10">
    <property type="match status" value="1"/>
</dbReference>
<dbReference type="SUPFAM" id="SSF52833">
    <property type="entry name" value="Thioredoxin-like"/>
    <property type="match status" value="1"/>
</dbReference>
<dbReference type="CDD" id="cd03057">
    <property type="entry name" value="GST_N_Beta"/>
    <property type="match status" value="1"/>
</dbReference>
<evidence type="ECO:0000259" key="2">
    <source>
        <dbReference type="PROSITE" id="PS50404"/>
    </source>
</evidence>
<dbReference type="RefSeq" id="WP_310093564.1">
    <property type="nucleotide sequence ID" value="NZ_JAVDTT010000002.1"/>
</dbReference>
<dbReference type="SFLD" id="SFLDG00358">
    <property type="entry name" value="Main_(cytGST)"/>
    <property type="match status" value="1"/>
</dbReference>
<dbReference type="InterPro" id="IPR004046">
    <property type="entry name" value="GST_C"/>
</dbReference>
<dbReference type="InterPro" id="IPR040079">
    <property type="entry name" value="Glutathione_S-Trfase"/>
</dbReference>
<dbReference type="InterPro" id="IPR036249">
    <property type="entry name" value="Thioredoxin-like_sf"/>
</dbReference>
<evidence type="ECO:0000313" key="4">
    <source>
        <dbReference type="EMBL" id="MDR6842125.1"/>
    </source>
</evidence>
<dbReference type="InterPro" id="IPR036282">
    <property type="entry name" value="Glutathione-S-Trfase_C_sf"/>
</dbReference>
<feature type="domain" description="GST N-terminal" evidence="2">
    <location>
        <begin position="1"/>
        <end position="77"/>
    </location>
</feature>
<keyword evidence="4" id="KW-0808">Transferase</keyword>
<accession>A0ABU1RTM3</accession>
<dbReference type="GO" id="GO:0004364">
    <property type="term" value="F:glutathione transferase activity"/>
    <property type="evidence" value="ECO:0007669"/>
    <property type="project" value="UniProtKB-EC"/>
</dbReference>
<dbReference type="Pfam" id="PF02798">
    <property type="entry name" value="GST_N"/>
    <property type="match status" value="1"/>
</dbReference>
<dbReference type="PANTHER" id="PTHR44051:SF8">
    <property type="entry name" value="GLUTATHIONE S-TRANSFERASE GSTA"/>
    <property type="match status" value="1"/>
</dbReference>
<evidence type="ECO:0000313" key="5">
    <source>
        <dbReference type="Proteomes" id="UP001254759"/>
    </source>
</evidence>
<dbReference type="EC" id="2.5.1.18" evidence="4"/>
<gene>
    <name evidence="4" type="ORF">J2W94_002410</name>
</gene>
<proteinExistence type="inferred from homology"/>
<dbReference type="SFLD" id="SFLDS00019">
    <property type="entry name" value="Glutathione_Transferase_(cytos"/>
    <property type="match status" value="1"/>
</dbReference>
<organism evidence="4 5">
    <name type="scientific">Pseudoxanthomonas sacheonensis</name>
    <dbReference type="NCBI Taxonomy" id="443615"/>
    <lineage>
        <taxon>Bacteria</taxon>
        <taxon>Pseudomonadati</taxon>
        <taxon>Pseudomonadota</taxon>
        <taxon>Gammaproteobacteria</taxon>
        <taxon>Lysobacterales</taxon>
        <taxon>Lysobacteraceae</taxon>
        <taxon>Pseudoxanthomonas</taxon>
    </lineage>
</organism>
<dbReference type="PANTHER" id="PTHR44051">
    <property type="entry name" value="GLUTATHIONE S-TRANSFERASE-RELATED"/>
    <property type="match status" value="1"/>
</dbReference>
<sequence>MKLYYFPGACSLADHIVLQWTGIAHEALRMSRESIKSDEYLAMNPNGNVPLLAHDDFMLTENAAILGYIAEQRPEAALLGDGSSRGRAEVMRWLAYLNSDVHGAFKPIFSPARFLPDESLAEALGDQARLQIATHLQRLDRQLEGKDWLVGTRSVADPYLFVMLRWAVGKNIPLDPYKNLSRFLERMYADAGVFAAIANEEDAPE</sequence>
<dbReference type="InterPro" id="IPR010987">
    <property type="entry name" value="Glutathione-S-Trfase_C-like"/>
</dbReference>
<dbReference type="SFLD" id="SFLDG01150">
    <property type="entry name" value="Main.1:_Beta-like"/>
    <property type="match status" value="1"/>
</dbReference>
<evidence type="ECO:0000256" key="1">
    <source>
        <dbReference type="RuleBase" id="RU003494"/>
    </source>
</evidence>
<dbReference type="InterPro" id="IPR004045">
    <property type="entry name" value="Glutathione_S-Trfase_N"/>
</dbReference>
<dbReference type="PROSITE" id="PS50404">
    <property type="entry name" value="GST_NTER"/>
    <property type="match status" value="1"/>
</dbReference>
<keyword evidence="5" id="KW-1185">Reference proteome</keyword>
<dbReference type="CDD" id="cd03188">
    <property type="entry name" value="GST_C_Beta"/>
    <property type="match status" value="1"/>
</dbReference>
<dbReference type="Gene3D" id="3.40.30.10">
    <property type="entry name" value="Glutaredoxin"/>
    <property type="match status" value="1"/>
</dbReference>
<dbReference type="SUPFAM" id="SSF47616">
    <property type="entry name" value="GST C-terminal domain-like"/>
    <property type="match status" value="1"/>
</dbReference>
<dbReference type="Proteomes" id="UP001254759">
    <property type="component" value="Unassembled WGS sequence"/>
</dbReference>
<comment type="similarity">
    <text evidence="1">Belongs to the GST superfamily.</text>
</comment>
<name>A0ABU1RTM3_9GAMM</name>
<comment type="caution">
    <text evidence="4">The sequence shown here is derived from an EMBL/GenBank/DDBJ whole genome shotgun (WGS) entry which is preliminary data.</text>
</comment>
<feature type="domain" description="GST C-terminal" evidence="3">
    <location>
        <begin position="83"/>
        <end position="205"/>
    </location>
</feature>
<protein>
    <submittedName>
        <fullName evidence="4">Glutathione S-transferase</fullName>
        <ecNumber evidence="4">2.5.1.18</ecNumber>
    </submittedName>
</protein>
<evidence type="ECO:0000259" key="3">
    <source>
        <dbReference type="PROSITE" id="PS50405"/>
    </source>
</evidence>
<reference evidence="4 5" key="1">
    <citation type="submission" date="2023-07" db="EMBL/GenBank/DDBJ databases">
        <title>Sorghum-associated microbial communities from plants grown in Nebraska, USA.</title>
        <authorList>
            <person name="Schachtman D."/>
        </authorList>
    </citation>
    <scope>NUCLEOTIDE SEQUENCE [LARGE SCALE GENOMIC DNA]</scope>
    <source>
        <strain evidence="4 5">BE107</strain>
    </source>
</reference>
<dbReference type="EMBL" id="JAVDTT010000002">
    <property type="protein sequence ID" value="MDR6842125.1"/>
    <property type="molecule type" value="Genomic_DNA"/>
</dbReference>